<dbReference type="RefSeq" id="WP_133976690.1">
    <property type="nucleotide sequence ID" value="NZ_SOCE01000001.1"/>
</dbReference>
<dbReference type="AlphaFoldDB" id="A0A4R7T6T4"/>
<feature type="chain" id="PRO_5039620633" description="Secreted protein" evidence="1">
    <location>
        <begin position="34"/>
        <end position="186"/>
    </location>
</feature>
<reference evidence="2 3" key="1">
    <citation type="submission" date="2019-03" db="EMBL/GenBank/DDBJ databases">
        <title>Genomic Encyclopedia of Type Strains, Phase III (KMG-III): the genomes of soil and plant-associated and newly described type strains.</title>
        <authorList>
            <person name="Whitman W."/>
        </authorList>
    </citation>
    <scope>NUCLEOTIDE SEQUENCE [LARGE SCALE GENOMIC DNA]</scope>
    <source>
        <strain evidence="2 3">VKM Ac-2575</strain>
    </source>
</reference>
<gene>
    <name evidence="2" type="ORF">EV138_0324</name>
</gene>
<comment type="caution">
    <text evidence="2">The sequence shown here is derived from an EMBL/GenBank/DDBJ whole genome shotgun (WGS) entry which is preliminary data.</text>
</comment>
<feature type="signal peptide" evidence="1">
    <location>
        <begin position="1"/>
        <end position="33"/>
    </location>
</feature>
<keyword evidence="1" id="KW-0732">Signal</keyword>
<organism evidence="2 3">
    <name type="scientific">Kribbella voronezhensis</name>
    <dbReference type="NCBI Taxonomy" id="2512212"/>
    <lineage>
        <taxon>Bacteria</taxon>
        <taxon>Bacillati</taxon>
        <taxon>Actinomycetota</taxon>
        <taxon>Actinomycetes</taxon>
        <taxon>Propionibacteriales</taxon>
        <taxon>Kribbellaceae</taxon>
        <taxon>Kribbella</taxon>
    </lineage>
</organism>
<dbReference type="OrthoDB" id="4206771at2"/>
<evidence type="ECO:0000313" key="3">
    <source>
        <dbReference type="Proteomes" id="UP000295151"/>
    </source>
</evidence>
<evidence type="ECO:0000256" key="1">
    <source>
        <dbReference type="SAM" id="SignalP"/>
    </source>
</evidence>
<keyword evidence="3" id="KW-1185">Reference proteome</keyword>
<dbReference type="EMBL" id="SOCE01000001">
    <property type="protein sequence ID" value="TDU86808.1"/>
    <property type="molecule type" value="Genomic_DNA"/>
</dbReference>
<evidence type="ECO:0000313" key="2">
    <source>
        <dbReference type="EMBL" id="TDU86808.1"/>
    </source>
</evidence>
<sequence length="186" mass="19578">MRIGSKGRAAAMTLTVLAGSLTAFVASSGPAMAGCDIFNYDVVEPLGSTWYVPIATRAGKYNASSSTAALTFTLSTTSTKSTTWSASAGGSVGWGIAKVEAKIGRDVTTSIARGTTVTDPMNVPGKRYGYVEAKAEYHRYAIYQYQMTPKCTGRYIKTYGSLDAIITAPFFSECITSTAGGCTPRP</sequence>
<protein>
    <recommendedName>
        <fullName evidence="4">Secreted protein</fullName>
    </recommendedName>
</protein>
<proteinExistence type="predicted"/>
<accession>A0A4R7T6T4</accession>
<dbReference type="Proteomes" id="UP000295151">
    <property type="component" value="Unassembled WGS sequence"/>
</dbReference>
<evidence type="ECO:0008006" key="4">
    <source>
        <dbReference type="Google" id="ProtNLM"/>
    </source>
</evidence>
<name>A0A4R7T6T4_9ACTN</name>
<dbReference type="PROSITE" id="PS51257">
    <property type="entry name" value="PROKAR_LIPOPROTEIN"/>
    <property type="match status" value="1"/>
</dbReference>